<organism evidence="1 2">
    <name type="scientific">Polaromonas aquatica</name>
    <dbReference type="NCBI Taxonomy" id="332657"/>
    <lineage>
        <taxon>Bacteria</taxon>
        <taxon>Pseudomonadati</taxon>
        <taxon>Pseudomonadota</taxon>
        <taxon>Betaproteobacteria</taxon>
        <taxon>Burkholderiales</taxon>
        <taxon>Comamonadaceae</taxon>
        <taxon>Polaromonas</taxon>
    </lineage>
</organism>
<protein>
    <submittedName>
        <fullName evidence="1">Uncharacterized protein</fullName>
    </submittedName>
</protein>
<keyword evidence="2" id="KW-1185">Reference proteome</keyword>
<evidence type="ECO:0000313" key="2">
    <source>
        <dbReference type="Proteomes" id="UP001596270"/>
    </source>
</evidence>
<proteinExistence type="predicted"/>
<name>A0ABW1U601_9BURK</name>
<reference evidence="2" key="1">
    <citation type="journal article" date="2019" name="Int. J. Syst. Evol. Microbiol.">
        <title>The Global Catalogue of Microorganisms (GCM) 10K type strain sequencing project: providing services to taxonomists for standard genome sequencing and annotation.</title>
        <authorList>
            <consortium name="The Broad Institute Genomics Platform"/>
            <consortium name="The Broad Institute Genome Sequencing Center for Infectious Disease"/>
            <person name="Wu L."/>
            <person name="Ma J."/>
        </authorList>
    </citation>
    <scope>NUCLEOTIDE SEQUENCE [LARGE SCALE GENOMIC DNA]</scope>
    <source>
        <strain evidence="2">CCUG 39402</strain>
    </source>
</reference>
<dbReference type="Proteomes" id="UP001596270">
    <property type="component" value="Unassembled WGS sequence"/>
</dbReference>
<gene>
    <name evidence="1" type="ORF">ACFQND_24560</name>
</gene>
<sequence>MATSAGFFTYGPTCGTGKKPRAVTGRYIFDSWWRALDGGQGHKTLDILVFPAKNTHFGKPVIVYCDGKTKNIPAK</sequence>
<dbReference type="EMBL" id="JBHSRS010000084">
    <property type="protein sequence ID" value="MFC6284408.1"/>
    <property type="molecule type" value="Genomic_DNA"/>
</dbReference>
<dbReference type="RefSeq" id="WP_371438671.1">
    <property type="nucleotide sequence ID" value="NZ_JBHSRS010000084.1"/>
</dbReference>
<comment type="caution">
    <text evidence="1">The sequence shown here is derived from an EMBL/GenBank/DDBJ whole genome shotgun (WGS) entry which is preliminary data.</text>
</comment>
<evidence type="ECO:0000313" key="1">
    <source>
        <dbReference type="EMBL" id="MFC6284408.1"/>
    </source>
</evidence>
<accession>A0ABW1U601</accession>